<organism evidence="1 2">
    <name type="scientific">Oxynema aestuarii AP17</name>
    <dbReference type="NCBI Taxonomy" id="2064643"/>
    <lineage>
        <taxon>Bacteria</taxon>
        <taxon>Bacillati</taxon>
        <taxon>Cyanobacteriota</taxon>
        <taxon>Cyanophyceae</taxon>
        <taxon>Oscillatoriophycideae</taxon>
        <taxon>Oscillatoriales</taxon>
        <taxon>Oscillatoriaceae</taxon>
        <taxon>Oxynema</taxon>
        <taxon>Oxynema aestuarii</taxon>
    </lineage>
</organism>
<evidence type="ECO:0000313" key="1">
    <source>
        <dbReference type="EMBL" id="QIZ70450.1"/>
    </source>
</evidence>
<keyword evidence="2" id="KW-1185">Reference proteome</keyword>
<protein>
    <submittedName>
        <fullName evidence="1">Uncharacterized protein</fullName>
    </submittedName>
</protein>
<dbReference type="KEGG" id="oxy:HCG48_07545"/>
<dbReference type="EMBL" id="CP051167">
    <property type="protein sequence ID" value="QIZ70450.1"/>
    <property type="molecule type" value="Genomic_DNA"/>
</dbReference>
<gene>
    <name evidence="1" type="ORF">HCG48_07545</name>
</gene>
<dbReference type="RefSeq" id="WP_168568605.1">
    <property type="nucleotide sequence ID" value="NZ_CP051167.1"/>
</dbReference>
<accession>A0A6H1TWY7</accession>
<dbReference type="Proteomes" id="UP000500857">
    <property type="component" value="Chromosome"/>
</dbReference>
<sequence length="74" mass="8179">MSAERTRFEIALSLCHGSRSLGSIAPSGNVRERRSLEVPSDLRAAIVRIDLQQVADFISEIKSYNSCLAEQLES</sequence>
<evidence type="ECO:0000313" key="2">
    <source>
        <dbReference type="Proteomes" id="UP000500857"/>
    </source>
</evidence>
<proteinExistence type="predicted"/>
<name>A0A6H1TWY7_9CYAN</name>
<dbReference type="AlphaFoldDB" id="A0A6H1TWY7"/>
<reference evidence="1 2" key="1">
    <citation type="submission" date="2020-04" db="EMBL/GenBank/DDBJ databases">
        <authorList>
            <person name="Basu S."/>
            <person name="Maruthanayagam V."/>
            <person name="Chakraborty S."/>
            <person name="Pramanik A."/>
            <person name="Mukherjee J."/>
            <person name="Brink B."/>
        </authorList>
    </citation>
    <scope>NUCLEOTIDE SEQUENCE [LARGE SCALE GENOMIC DNA]</scope>
    <source>
        <strain evidence="1 2">AP17</strain>
    </source>
</reference>